<dbReference type="InterPro" id="IPR003615">
    <property type="entry name" value="HNH_nuc"/>
</dbReference>
<evidence type="ECO:0000313" key="4">
    <source>
        <dbReference type="Proteomes" id="UP000001935"/>
    </source>
</evidence>
<dbReference type="HOGENOM" id="CLU_493190_0_0_7"/>
<evidence type="ECO:0000313" key="3">
    <source>
        <dbReference type="EMBL" id="ABC82576.1"/>
    </source>
</evidence>
<accession>Q2ILP3</accession>
<sequence length="582" mass="63007">MSDPYAMMRAMDAALVTAGLDAAALDAALARHAPPRVELPPFTLAEIETWFRGGELEGDAGEHLLVWAARMRGGLDVELAEGLAALKRGDRLAALGCHLDDYAREALDLGKRAAENLARLGAGLCERPLLREALRAGRVRLRAAETILPVAVGEAEAAWVERAVVETVRTLEAAVRAARARGDAPGDAFDGDDDEAWVELRTQLPPDERRVLDEALSLARELEPGSSRIEQLEALAQEYLAEHPGDPDADDSRPLGPGFRARGPEPTRRTATASLGPDGWAALPDVPPVPAPELSFDDGLTAQELDARLRALAECRAGWERIIGLCGYAVKRSGMHRLAGYGSFREYVEERLGLPARTVEQRVALEARLAASPALEEARRRGVSYEKLRVLARLQESDIRQWIPRALEATCVALRREVEGEREGQLRARGKLVASLPRGVGVLLAAAIASVRERHGPALSTGTCLAVIAFHFLATWGDAPGRSPTRSRRIRERDQGWCQVPGCSRHAAHAHHIDFRSHGGSDDPENLVGLCAFHHLRCIHGGFLSVLGRAPGELVWLLGGRIWAGPHRRGADTPGWAAPATC</sequence>
<dbReference type="Gene3D" id="1.10.30.50">
    <property type="match status" value="1"/>
</dbReference>
<dbReference type="GO" id="GO:0004519">
    <property type="term" value="F:endonuclease activity"/>
    <property type="evidence" value="ECO:0007669"/>
    <property type="project" value="UniProtKB-KW"/>
</dbReference>
<protein>
    <submittedName>
        <fullName evidence="3">HNH endonuclease</fullName>
    </submittedName>
</protein>
<dbReference type="Proteomes" id="UP000001935">
    <property type="component" value="Chromosome"/>
</dbReference>
<reference evidence="3 4" key="1">
    <citation type="submission" date="2006-01" db="EMBL/GenBank/DDBJ databases">
        <title>Complete sequence of Anaeromyxobacter dehalogenans 2CP-C.</title>
        <authorList>
            <consortium name="US DOE Joint Genome Institute"/>
            <person name="Copeland A."/>
            <person name="Lucas S."/>
            <person name="Lapidus A."/>
            <person name="Barry K."/>
            <person name="Detter J.C."/>
            <person name="Glavina T."/>
            <person name="Hammon N."/>
            <person name="Israni S."/>
            <person name="Pitluck S."/>
            <person name="Brettin T."/>
            <person name="Bruce D."/>
            <person name="Han C."/>
            <person name="Tapia R."/>
            <person name="Gilna P."/>
            <person name="Kiss H."/>
            <person name="Schmutz J."/>
            <person name="Larimer F."/>
            <person name="Land M."/>
            <person name="Kyrpides N."/>
            <person name="Anderson I."/>
            <person name="Sanford R.A."/>
            <person name="Ritalahti K.M."/>
            <person name="Thomas H.S."/>
            <person name="Kirby J.R."/>
            <person name="Zhulin I.B."/>
            <person name="Loeffler F.E."/>
            <person name="Richardson P."/>
        </authorList>
    </citation>
    <scope>NUCLEOTIDE SEQUENCE [LARGE SCALE GENOMIC DNA]</scope>
    <source>
        <strain evidence="3 4">2CP-C</strain>
    </source>
</reference>
<dbReference type="eggNOG" id="COG1403">
    <property type="taxonomic scope" value="Bacteria"/>
</dbReference>
<organism evidence="3 4">
    <name type="scientific">Anaeromyxobacter dehalogenans (strain 2CP-C)</name>
    <dbReference type="NCBI Taxonomy" id="290397"/>
    <lineage>
        <taxon>Bacteria</taxon>
        <taxon>Pseudomonadati</taxon>
        <taxon>Myxococcota</taxon>
        <taxon>Myxococcia</taxon>
        <taxon>Myxococcales</taxon>
        <taxon>Cystobacterineae</taxon>
        <taxon>Anaeromyxobacteraceae</taxon>
        <taxon>Anaeromyxobacter</taxon>
    </lineage>
</organism>
<dbReference type="KEGG" id="ade:Adeh_2806"/>
<dbReference type="EMBL" id="CP000251">
    <property type="protein sequence ID" value="ABC82576.1"/>
    <property type="molecule type" value="Genomic_DNA"/>
</dbReference>
<name>Q2ILP3_ANADE</name>
<feature type="domain" description="HNH nuclease" evidence="2">
    <location>
        <begin position="485"/>
        <end position="536"/>
    </location>
</feature>
<keyword evidence="3" id="KW-0255">Endonuclease</keyword>
<keyword evidence="3" id="KW-0540">Nuclease</keyword>
<keyword evidence="3" id="KW-0378">Hydrolase</keyword>
<dbReference type="CDD" id="cd00085">
    <property type="entry name" value="HNHc"/>
    <property type="match status" value="1"/>
</dbReference>
<proteinExistence type="predicted"/>
<evidence type="ECO:0000259" key="2">
    <source>
        <dbReference type="SMART" id="SM00507"/>
    </source>
</evidence>
<evidence type="ECO:0000256" key="1">
    <source>
        <dbReference type="SAM" id="MobiDB-lite"/>
    </source>
</evidence>
<gene>
    <name evidence="3" type="ordered locus">Adeh_2806</name>
</gene>
<feature type="region of interest" description="Disordered" evidence="1">
    <location>
        <begin position="242"/>
        <end position="279"/>
    </location>
</feature>
<dbReference type="SMART" id="SM00507">
    <property type="entry name" value="HNHc"/>
    <property type="match status" value="1"/>
</dbReference>
<dbReference type="AlphaFoldDB" id="Q2ILP3"/>
<feature type="compositionally biased region" description="Basic and acidic residues" evidence="1">
    <location>
        <begin position="242"/>
        <end position="253"/>
    </location>
</feature>